<dbReference type="InterPro" id="IPR001296">
    <property type="entry name" value="Glyco_trans_1"/>
</dbReference>
<proteinExistence type="predicted"/>
<sequence>MSTPLRIAVFVTNSAGTYGGGRLAAFLLAHCLARVGAEVSFVTNAKPVFYEELKDFGHPGRVATYITKDFHLGLPEGGFDVVMVIPGQSQDRLFYIGARGFAKRRGARLALFNFETPNWFNSFSPTARSEDMWREWRRCIEDGCLVLSNSEQSMRFAQRYYVSHPATTFFDYWHQPINVQALARVQPQYREKRIVCFVRARDPHKGGQDLIDVLSEDLRGWTLSLIVGSTKLDEDYRAAIQSTAKRHGIGIEVRTLVSDTEKFLELKRARMLVYPSHFEGYGIPPVEALSAGTPCVCYDLPVFREVCGDALITAPIGDIEGLRAGIRRVLASSPEDWAHLPERVASVASVEACGTAAAKALQKYLRQGRDAERPEQPLPLSTHANPARGLCFWREAEAGLVTGRLPGDAPIAAFVGTRAAWAQAEITWPTQPPEPGFSVHLNADDMRRLDQGEALSLQAGAERWTLRPQWRAAPAGSPDYAIPGPDAPGGPQFEAELSRGTSDEYGVIEFEGWVQSSPRVEVIRFWVEDRLLGETVPRLPVWWIFERHRWSGDAFGGFSFVGRRTGRSLAPLPYRVEFCAGDEVIGVISGHCRPERRARAALGADAALLPAGFLEDAARGPLSVLVVEDELLLAPIQGAALRALLAHLRMRGHEILLVLHGNAHRFADDLPRWRTLGDAVLLVNPLTPERGPRLSHVMGELIGTTKRLVLAMATEDHVAARFGFLAVSGVACLIARPGEGWLRLLPDSADGPARYLPVGHDHAGLAEALRVDLPPAAAQEKPLLVIDATSRALTPETLRHLLASLTPEAARQGWQMAVAVDAAPLADAEALRAAWTLPPGVTLLLGLEINGFTPDGIAALVCAGQPGPLAGLALSLGMAVWAWPDAGAGWSPPDHPYLPLDELLAALNG</sequence>
<dbReference type="AlphaFoldDB" id="A0A437LZ35"/>
<dbReference type="Pfam" id="PF00534">
    <property type="entry name" value="Glycos_transf_1"/>
    <property type="match status" value="1"/>
</dbReference>
<dbReference type="PANTHER" id="PTHR46401">
    <property type="entry name" value="GLYCOSYLTRANSFERASE WBBK-RELATED"/>
    <property type="match status" value="1"/>
</dbReference>
<dbReference type="OrthoDB" id="9802525at2"/>
<keyword evidence="4" id="KW-1185">Reference proteome</keyword>
<dbReference type="Proteomes" id="UP000282957">
    <property type="component" value="Unassembled WGS sequence"/>
</dbReference>
<comment type="caution">
    <text evidence="3">The sequence shown here is derived from an EMBL/GenBank/DDBJ whole genome shotgun (WGS) entry which is preliminary data.</text>
</comment>
<dbReference type="EMBL" id="SACL01000013">
    <property type="protein sequence ID" value="RVT90583.1"/>
    <property type="molecule type" value="Genomic_DNA"/>
</dbReference>
<dbReference type="GO" id="GO:0016757">
    <property type="term" value="F:glycosyltransferase activity"/>
    <property type="evidence" value="ECO:0007669"/>
    <property type="project" value="InterPro"/>
</dbReference>
<gene>
    <name evidence="3" type="ORF">EOD42_23410</name>
</gene>
<evidence type="ECO:0000313" key="4">
    <source>
        <dbReference type="Proteomes" id="UP000282957"/>
    </source>
</evidence>
<reference evidence="3 4" key="1">
    <citation type="submission" date="2019-01" db="EMBL/GenBank/DDBJ databases">
        <authorList>
            <person name="Chen W.-M."/>
        </authorList>
    </citation>
    <scope>NUCLEOTIDE SEQUENCE [LARGE SCALE GENOMIC DNA]</scope>
    <source>
        <strain evidence="3 4">CCP-6</strain>
    </source>
</reference>
<name>A0A437LZ35_9PROT</name>
<dbReference type="RefSeq" id="WP_127790025.1">
    <property type="nucleotide sequence ID" value="NZ_SACL01000013.1"/>
</dbReference>
<dbReference type="PANTHER" id="PTHR46401:SF2">
    <property type="entry name" value="GLYCOSYLTRANSFERASE WBBK-RELATED"/>
    <property type="match status" value="1"/>
</dbReference>
<evidence type="ECO:0000313" key="3">
    <source>
        <dbReference type="EMBL" id="RVT90583.1"/>
    </source>
</evidence>
<keyword evidence="1 3" id="KW-0808">Transferase</keyword>
<dbReference type="SUPFAM" id="SSF53756">
    <property type="entry name" value="UDP-Glycosyltransferase/glycogen phosphorylase"/>
    <property type="match status" value="1"/>
</dbReference>
<accession>A0A437LZ35</accession>
<organism evidence="3 4">
    <name type="scientific">Rhodovarius crocodyli</name>
    <dbReference type="NCBI Taxonomy" id="1979269"/>
    <lineage>
        <taxon>Bacteria</taxon>
        <taxon>Pseudomonadati</taxon>
        <taxon>Pseudomonadota</taxon>
        <taxon>Alphaproteobacteria</taxon>
        <taxon>Acetobacterales</taxon>
        <taxon>Roseomonadaceae</taxon>
        <taxon>Rhodovarius</taxon>
    </lineage>
</organism>
<feature type="domain" description="Glycosyl transferase family 1" evidence="2">
    <location>
        <begin position="186"/>
        <end position="333"/>
    </location>
</feature>
<protein>
    <submittedName>
        <fullName evidence="3">Glycosyltransferase</fullName>
    </submittedName>
</protein>
<dbReference type="Gene3D" id="3.40.50.2000">
    <property type="entry name" value="Glycogen Phosphorylase B"/>
    <property type="match status" value="1"/>
</dbReference>
<evidence type="ECO:0000256" key="1">
    <source>
        <dbReference type="ARBA" id="ARBA00022679"/>
    </source>
</evidence>
<evidence type="ECO:0000259" key="2">
    <source>
        <dbReference type="Pfam" id="PF00534"/>
    </source>
</evidence>
<dbReference type="GO" id="GO:0009103">
    <property type="term" value="P:lipopolysaccharide biosynthetic process"/>
    <property type="evidence" value="ECO:0007669"/>
    <property type="project" value="TreeGrafter"/>
</dbReference>